<evidence type="ECO:0000313" key="11">
    <source>
        <dbReference type="Proteomes" id="UP000182259"/>
    </source>
</evidence>
<feature type="transmembrane region" description="Helical" evidence="7">
    <location>
        <begin position="314"/>
        <end position="336"/>
    </location>
</feature>
<dbReference type="FunFam" id="1.20.1250.20:FF:000064">
    <property type="entry name" value="MFS allantoate transporter"/>
    <property type="match status" value="1"/>
</dbReference>
<dbReference type="Proteomes" id="UP000182259">
    <property type="component" value="Chromosome V"/>
</dbReference>
<dbReference type="STRING" id="45354.A0A1L0C4D2"/>
<comment type="similarity">
    <text evidence="6">Belongs to the major facilitator superfamily. Allantoate permease family.</text>
</comment>
<evidence type="ECO:0000256" key="4">
    <source>
        <dbReference type="ARBA" id="ARBA00022989"/>
    </source>
</evidence>
<keyword evidence="12" id="KW-1185">Reference proteome</keyword>
<feature type="transmembrane region" description="Helical" evidence="7">
    <location>
        <begin position="178"/>
        <end position="197"/>
    </location>
</feature>
<evidence type="ECO:0000256" key="2">
    <source>
        <dbReference type="ARBA" id="ARBA00022448"/>
    </source>
</evidence>
<dbReference type="GO" id="GO:0016020">
    <property type="term" value="C:membrane"/>
    <property type="evidence" value="ECO:0007669"/>
    <property type="project" value="UniProtKB-SubCell"/>
</dbReference>
<dbReference type="Gene3D" id="1.20.1250.20">
    <property type="entry name" value="MFS general substrate transporter like domains"/>
    <property type="match status" value="2"/>
</dbReference>
<dbReference type="InterPro" id="IPR036259">
    <property type="entry name" value="MFS_trans_sf"/>
</dbReference>
<evidence type="ECO:0000256" key="5">
    <source>
        <dbReference type="ARBA" id="ARBA00023136"/>
    </source>
</evidence>
<dbReference type="OrthoDB" id="6730379at2759"/>
<evidence type="ECO:0000256" key="3">
    <source>
        <dbReference type="ARBA" id="ARBA00022692"/>
    </source>
</evidence>
<evidence type="ECO:0000256" key="7">
    <source>
        <dbReference type="SAM" id="Phobius"/>
    </source>
</evidence>
<dbReference type="SUPFAM" id="SSF103473">
    <property type="entry name" value="MFS general substrate transporter"/>
    <property type="match status" value="1"/>
</dbReference>
<evidence type="ECO:0000259" key="8">
    <source>
        <dbReference type="PROSITE" id="PS50850"/>
    </source>
</evidence>
<feature type="transmembrane region" description="Helical" evidence="7">
    <location>
        <begin position="345"/>
        <end position="362"/>
    </location>
</feature>
<feature type="transmembrane region" description="Helical" evidence="7">
    <location>
        <begin position="209"/>
        <end position="229"/>
    </location>
</feature>
<comment type="subcellular location">
    <subcellularLocation>
        <location evidence="1">Membrane</location>
        <topology evidence="1">Multi-pass membrane protein</topology>
    </subcellularLocation>
</comment>
<evidence type="ECO:0000313" key="12">
    <source>
        <dbReference type="Proteomes" id="UP000182334"/>
    </source>
</evidence>
<keyword evidence="2" id="KW-0813">Transport</keyword>
<evidence type="ECO:0000313" key="10">
    <source>
        <dbReference type="EMBL" id="SGZ57650.1"/>
    </source>
</evidence>
<gene>
    <name evidence="9" type="ORF">SAMEA4029009_CIC11G00000004147</name>
    <name evidence="10" type="ORF">SAMEA4029010_CIC11G00000000778</name>
</gene>
<name>A0A1L0C4D2_9ASCO</name>
<dbReference type="Proteomes" id="UP000182334">
    <property type="component" value="Chromosome VI"/>
</dbReference>
<feature type="transmembrane region" description="Helical" evidence="7">
    <location>
        <begin position="145"/>
        <end position="166"/>
    </location>
</feature>
<dbReference type="InterPro" id="IPR011701">
    <property type="entry name" value="MFS"/>
</dbReference>
<dbReference type="GO" id="GO:0022857">
    <property type="term" value="F:transmembrane transporter activity"/>
    <property type="evidence" value="ECO:0007669"/>
    <property type="project" value="InterPro"/>
</dbReference>
<dbReference type="PANTHER" id="PTHR43791:SF40">
    <property type="entry name" value="THIAMINE PATHWAY TRANSPORTER THI73"/>
    <property type="match status" value="1"/>
</dbReference>
<organism evidence="10 12">
    <name type="scientific">Sungouiella intermedia</name>
    <dbReference type="NCBI Taxonomy" id="45354"/>
    <lineage>
        <taxon>Eukaryota</taxon>
        <taxon>Fungi</taxon>
        <taxon>Dikarya</taxon>
        <taxon>Ascomycota</taxon>
        <taxon>Saccharomycotina</taxon>
        <taxon>Pichiomycetes</taxon>
        <taxon>Metschnikowiaceae</taxon>
        <taxon>Sungouiella</taxon>
    </lineage>
</organism>
<dbReference type="PROSITE" id="PS50850">
    <property type="entry name" value="MFS"/>
    <property type="match status" value="1"/>
</dbReference>
<proteinExistence type="inferred from homology"/>
<dbReference type="EMBL" id="LT635761">
    <property type="protein sequence ID" value="SGZ57650.1"/>
    <property type="molecule type" value="Genomic_DNA"/>
</dbReference>
<dbReference type="EMBL" id="LT635768">
    <property type="protein sequence ID" value="SGZ56754.1"/>
    <property type="molecule type" value="Genomic_DNA"/>
</dbReference>
<dbReference type="InterPro" id="IPR020846">
    <property type="entry name" value="MFS_dom"/>
</dbReference>
<feature type="domain" description="Major facilitator superfamily (MFS) profile" evidence="8">
    <location>
        <begin position="49"/>
        <end position="459"/>
    </location>
</feature>
<keyword evidence="3 7" id="KW-0812">Transmembrane</keyword>
<accession>A0A1L0C4D2</accession>
<evidence type="ECO:0000313" key="9">
    <source>
        <dbReference type="EMBL" id="SGZ56754.1"/>
    </source>
</evidence>
<feature type="transmembrane region" description="Helical" evidence="7">
    <location>
        <begin position="368"/>
        <end position="390"/>
    </location>
</feature>
<reference evidence="11 12" key="1">
    <citation type="submission" date="2016-10" db="EMBL/GenBank/DDBJ databases">
        <authorList>
            <person name="de Groot N.N."/>
        </authorList>
    </citation>
    <scope>NUCLEOTIDE SEQUENCE [LARGE SCALE GENOMIC DNA]</scope>
    <source>
        <strain evidence="10 12">CBS 141442</strain>
        <strain evidence="9 11">PYCC 4715</strain>
    </source>
</reference>
<feature type="transmembrane region" description="Helical" evidence="7">
    <location>
        <begin position="279"/>
        <end position="308"/>
    </location>
</feature>
<dbReference type="Pfam" id="PF07690">
    <property type="entry name" value="MFS_1"/>
    <property type="match status" value="1"/>
</dbReference>
<sequence length="499" mass="55673">MYDKAYQLVEASQREKVDNDTLEDNSSLSMEADSAQSLAATYRKVDWRVSALLCGVYFLQFIDKSLLNYAAVMGIKKYLKPNSNQFSDLGTILYVAYIVGEPVNAYLFQKLPAAKLLGGNIFCWGVVILGHAFSKNYASLMVVRALLGFFEACVAPGCILITGMWFNKKQQLRRTCWWTCQAGVSTIFGGLLSFAFQHVKGTSLASWQIFYLVMGIITIFFGAVVVFVMPDSPVAAKFLSENEKVAILENIRMNQTGTETKEWKWNQVKELLLHDSLTWLMLALTLLLMIPTGAVLTFSVTMIANIGFTSQHAALMQMPLGVSTILAISIGTYLCAHFNGNHRNLIFISMLIPAIIGYIVLITSHNKIGQLLAVYLINVGTCVITMIYSWNSANTAGYTKRVLRSCLTMVAFAVGALIGPQIFRQSDAPRYLHAKIILLVIECVCVPLVLVISWVSKKKNEKKGNLDQTSVNEWLADKGANYQFLDLTDQENIMFRYSY</sequence>
<feature type="transmembrane region" description="Helical" evidence="7">
    <location>
        <begin position="116"/>
        <end position="133"/>
    </location>
</feature>
<keyword evidence="4 7" id="KW-1133">Transmembrane helix</keyword>
<evidence type="ECO:0000256" key="6">
    <source>
        <dbReference type="ARBA" id="ARBA00037968"/>
    </source>
</evidence>
<feature type="transmembrane region" description="Helical" evidence="7">
    <location>
        <begin position="435"/>
        <end position="455"/>
    </location>
</feature>
<protein>
    <submittedName>
        <fullName evidence="10">CIC11C00000000778</fullName>
    </submittedName>
    <submittedName>
        <fullName evidence="9">CIC11C00000004147</fullName>
    </submittedName>
</protein>
<dbReference type="PANTHER" id="PTHR43791">
    <property type="entry name" value="PERMEASE-RELATED"/>
    <property type="match status" value="1"/>
</dbReference>
<feature type="transmembrane region" description="Helical" evidence="7">
    <location>
        <begin position="402"/>
        <end position="423"/>
    </location>
</feature>
<keyword evidence="5 7" id="KW-0472">Membrane</keyword>
<dbReference type="AlphaFoldDB" id="A0A1L0C4D2"/>
<evidence type="ECO:0000256" key="1">
    <source>
        <dbReference type="ARBA" id="ARBA00004141"/>
    </source>
</evidence>